<dbReference type="AlphaFoldDB" id="A0A835ZC18"/>
<feature type="compositionally biased region" description="Polar residues" evidence="1">
    <location>
        <begin position="102"/>
        <end position="116"/>
    </location>
</feature>
<evidence type="ECO:0000313" key="3">
    <source>
        <dbReference type="Proteomes" id="UP000664859"/>
    </source>
</evidence>
<feature type="non-terminal residue" evidence="2">
    <location>
        <position position="116"/>
    </location>
</feature>
<organism evidence="2 3">
    <name type="scientific">Tribonema minus</name>
    <dbReference type="NCBI Taxonomy" id="303371"/>
    <lineage>
        <taxon>Eukaryota</taxon>
        <taxon>Sar</taxon>
        <taxon>Stramenopiles</taxon>
        <taxon>Ochrophyta</taxon>
        <taxon>PX clade</taxon>
        <taxon>Xanthophyceae</taxon>
        <taxon>Tribonematales</taxon>
        <taxon>Tribonemataceae</taxon>
        <taxon>Tribonema</taxon>
    </lineage>
</organism>
<reference evidence="2" key="1">
    <citation type="submission" date="2021-02" db="EMBL/GenBank/DDBJ databases">
        <title>First Annotated Genome of the Yellow-green Alga Tribonema minus.</title>
        <authorList>
            <person name="Mahan K.M."/>
        </authorList>
    </citation>
    <scope>NUCLEOTIDE SEQUENCE</scope>
    <source>
        <strain evidence="2">UTEX B ZZ1240</strain>
    </source>
</reference>
<dbReference type="EMBL" id="JAFCMP010000035">
    <property type="protein sequence ID" value="KAG5190303.1"/>
    <property type="molecule type" value="Genomic_DNA"/>
</dbReference>
<evidence type="ECO:0000256" key="1">
    <source>
        <dbReference type="SAM" id="MobiDB-lite"/>
    </source>
</evidence>
<name>A0A835ZC18_9STRA</name>
<evidence type="ECO:0000313" key="2">
    <source>
        <dbReference type="EMBL" id="KAG5190303.1"/>
    </source>
</evidence>
<gene>
    <name evidence="2" type="ORF">JKP88DRAFT_217432</name>
</gene>
<accession>A0A835ZC18</accession>
<keyword evidence="3" id="KW-1185">Reference proteome</keyword>
<comment type="caution">
    <text evidence="2">The sequence shown here is derived from an EMBL/GenBank/DDBJ whole genome shotgun (WGS) entry which is preliminary data.</text>
</comment>
<sequence length="116" mass="12057">MLGALPFVATARLLSWEGARARFAAPPQLGPYIARAGGGVIMYLLSTCPPPCPAAPPPPPWHAQTLMRPAARTCPSGGSRTMHALYAEVSSGAARSDVGDHTSLTPLSQYLSPPPP</sequence>
<proteinExistence type="predicted"/>
<dbReference type="Proteomes" id="UP000664859">
    <property type="component" value="Unassembled WGS sequence"/>
</dbReference>
<feature type="region of interest" description="Disordered" evidence="1">
    <location>
        <begin position="94"/>
        <end position="116"/>
    </location>
</feature>
<protein>
    <submittedName>
        <fullName evidence="2">Uncharacterized protein</fullName>
    </submittedName>
</protein>